<dbReference type="GO" id="GO:0004497">
    <property type="term" value="F:monooxygenase activity"/>
    <property type="evidence" value="ECO:0007669"/>
    <property type="project" value="UniProtKB-KW"/>
</dbReference>
<evidence type="ECO:0000259" key="1">
    <source>
        <dbReference type="PROSITE" id="PS51725"/>
    </source>
</evidence>
<evidence type="ECO:0000313" key="2">
    <source>
        <dbReference type="EMBL" id="MFC5665982.1"/>
    </source>
</evidence>
<comment type="caution">
    <text evidence="2">The sequence shown here is derived from an EMBL/GenBank/DDBJ whole genome shotgun (WGS) entry which is preliminary data.</text>
</comment>
<dbReference type="Gene3D" id="3.30.70.100">
    <property type="match status" value="1"/>
</dbReference>
<dbReference type="PROSITE" id="PS51725">
    <property type="entry name" value="ABM"/>
    <property type="match status" value="1"/>
</dbReference>
<feature type="domain" description="ABM" evidence="1">
    <location>
        <begin position="5"/>
        <end position="93"/>
    </location>
</feature>
<dbReference type="EC" id="1.-.-.-" evidence="2"/>
<dbReference type="InterPro" id="IPR050744">
    <property type="entry name" value="AI-2_Isomerase_LsrG"/>
</dbReference>
<accession>A0ABW0X608</accession>
<dbReference type="Proteomes" id="UP001595975">
    <property type="component" value="Unassembled WGS sequence"/>
</dbReference>
<dbReference type="PANTHER" id="PTHR33336:SF3">
    <property type="entry name" value="ABM DOMAIN-CONTAINING PROTEIN"/>
    <property type="match status" value="1"/>
</dbReference>
<dbReference type="InterPro" id="IPR011008">
    <property type="entry name" value="Dimeric_a/b-barrel"/>
</dbReference>
<dbReference type="EMBL" id="JBHSOF010000034">
    <property type="protein sequence ID" value="MFC5665982.1"/>
    <property type="molecule type" value="Genomic_DNA"/>
</dbReference>
<keyword evidence="2" id="KW-0503">Monooxygenase</keyword>
<protein>
    <submittedName>
        <fullName evidence="2">Quinol monooxygenase</fullName>
        <ecNumber evidence="2">1.-.-.-</ecNumber>
    </submittedName>
</protein>
<reference evidence="3" key="1">
    <citation type="journal article" date="2019" name="Int. J. Syst. Evol. Microbiol.">
        <title>The Global Catalogue of Microorganisms (GCM) 10K type strain sequencing project: providing services to taxonomists for standard genome sequencing and annotation.</title>
        <authorList>
            <consortium name="The Broad Institute Genomics Platform"/>
            <consortium name="The Broad Institute Genome Sequencing Center for Infectious Disease"/>
            <person name="Wu L."/>
            <person name="Ma J."/>
        </authorList>
    </citation>
    <scope>NUCLEOTIDE SEQUENCE [LARGE SCALE GENOMIC DNA]</scope>
    <source>
        <strain evidence="3">CGMCC 4.1437</strain>
    </source>
</reference>
<dbReference type="RefSeq" id="WP_380227653.1">
    <property type="nucleotide sequence ID" value="NZ_JBHSOF010000034.1"/>
</dbReference>
<organism evidence="2 3">
    <name type="scientific">Kitasatospora misakiensis</name>
    <dbReference type="NCBI Taxonomy" id="67330"/>
    <lineage>
        <taxon>Bacteria</taxon>
        <taxon>Bacillati</taxon>
        <taxon>Actinomycetota</taxon>
        <taxon>Actinomycetes</taxon>
        <taxon>Kitasatosporales</taxon>
        <taxon>Streptomycetaceae</taxon>
        <taxon>Kitasatospora</taxon>
    </lineage>
</organism>
<evidence type="ECO:0000313" key="3">
    <source>
        <dbReference type="Proteomes" id="UP001595975"/>
    </source>
</evidence>
<dbReference type="PANTHER" id="PTHR33336">
    <property type="entry name" value="QUINOL MONOOXYGENASE YGIN-RELATED"/>
    <property type="match status" value="1"/>
</dbReference>
<dbReference type="InterPro" id="IPR007138">
    <property type="entry name" value="ABM_dom"/>
</dbReference>
<keyword evidence="3" id="KW-1185">Reference proteome</keyword>
<proteinExistence type="predicted"/>
<sequence length="98" mass="10379">MSGPITAVARLKAAPGQEERVRAQALSLVGPTLAEPGCLFYRPYQDPLDPGSWVVVEQWASRAEFDAHLAAPHMAEAFAAGATLLAGPPELQLLADLD</sequence>
<name>A0ABW0X608_9ACTN</name>
<keyword evidence="2" id="KW-0560">Oxidoreductase</keyword>
<dbReference type="Pfam" id="PF03992">
    <property type="entry name" value="ABM"/>
    <property type="match status" value="1"/>
</dbReference>
<dbReference type="SUPFAM" id="SSF54909">
    <property type="entry name" value="Dimeric alpha+beta barrel"/>
    <property type="match status" value="1"/>
</dbReference>
<gene>
    <name evidence="2" type="ORF">ACFP3U_23765</name>
</gene>